<gene>
    <name evidence="2" type="ORF">LAUMK42_04765</name>
</gene>
<dbReference type="InterPro" id="IPR002931">
    <property type="entry name" value="Transglutaminase-like"/>
</dbReference>
<proteinExistence type="predicted"/>
<dbReference type="Pfam" id="PF01841">
    <property type="entry name" value="Transglut_core"/>
    <property type="match status" value="1"/>
</dbReference>
<dbReference type="SUPFAM" id="SSF54001">
    <property type="entry name" value="Cysteine proteinases"/>
    <property type="match status" value="1"/>
</dbReference>
<reference evidence="2 3" key="1">
    <citation type="submission" date="2018-09" db="EMBL/GenBank/DDBJ databases">
        <authorList>
            <person name="Tagini F."/>
        </authorList>
    </citation>
    <scope>NUCLEOTIDE SEQUENCE [LARGE SCALE GENOMIC DNA]</scope>
    <source>
        <strain evidence="2 3">MK42</strain>
    </source>
</reference>
<dbReference type="SMART" id="SM00460">
    <property type="entry name" value="TGc"/>
    <property type="match status" value="1"/>
</dbReference>
<comment type="caution">
    <text evidence="2">The sequence shown here is derived from an EMBL/GenBank/DDBJ whole genome shotgun (WGS) entry which is preliminary data.</text>
</comment>
<dbReference type="Proteomes" id="UP000279331">
    <property type="component" value="Unassembled WGS sequence"/>
</dbReference>
<dbReference type="AlphaFoldDB" id="A0AB38UZI9"/>
<organism evidence="2 3">
    <name type="scientific">Mycobacterium persicum</name>
    <dbReference type="NCBI Taxonomy" id="1487726"/>
    <lineage>
        <taxon>Bacteria</taxon>
        <taxon>Bacillati</taxon>
        <taxon>Actinomycetota</taxon>
        <taxon>Actinomycetes</taxon>
        <taxon>Mycobacteriales</taxon>
        <taxon>Mycobacteriaceae</taxon>
        <taxon>Mycobacterium</taxon>
    </lineage>
</organism>
<protein>
    <recommendedName>
        <fullName evidence="1">Transglutaminase-like domain-containing protein</fullName>
    </recommendedName>
</protein>
<dbReference type="EMBL" id="UPHL01000137">
    <property type="protein sequence ID" value="VAZ85923.1"/>
    <property type="molecule type" value="Genomic_DNA"/>
</dbReference>
<dbReference type="Gene3D" id="3.10.620.30">
    <property type="match status" value="1"/>
</dbReference>
<evidence type="ECO:0000313" key="3">
    <source>
        <dbReference type="Proteomes" id="UP000279331"/>
    </source>
</evidence>
<dbReference type="PANTHER" id="PTHR33490">
    <property type="entry name" value="BLR5614 PROTEIN-RELATED"/>
    <property type="match status" value="1"/>
</dbReference>
<evidence type="ECO:0000313" key="2">
    <source>
        <dbReference type="EMBL" id="VAZ85923.1"/>
    </source>
</evidence>
<feature type="domain" description="Transglutaminase-like" evidence="1">
    <location>
        <begin position="73"/>
        <end position="151"/>
    </location>
</feature>
<dbReference type="InterPro" id="IPR038765">
    <property type="entry name" value="Papain-like_cys_pep_sf"/>
</dbReference>
<dbReference type="PANTHER" id="PTHR33490:SF3">
    <property type="entry name" value="CONSERVED INTEGRAL MEMBRANE PROTEIN"/>
    <property type="match status" value="1"/>
</dbReference>
<sequence length="297" mass="33434">MTVARDMGRFLEPTDYIDADHPLVRATATALVPGAASDIERVGRIYHYVRDLPYDILAAFRYLDRGEYRASDALRHGVAFCMGKASLFVALCRAVGVPARIAFQTLSSPDKEFLSPEVRALWGGRSGRPLPWHSLGEAYLGNRWVKLDATIDATTAARLGKPYRRDFDGVTDIATVEGPILRENGSYADYPADVAQWYARVARAVLNALESNDFHAKVADDDELWAGPRREAVTRRQKPVLGSHSSLAWVISSASAWRGRRRWLDVDRGCRLQCSVTGRRRPLRRIGRRRNRKRLRS</sequence>
<name>A0AB38UZI9_9MYCO</name>
<evidence type="ECO:0000259" key="1">
    <source>
        <dbReference type="SMART" id="SM00460"/>
    </source>
</evidence>
<accession>A0AB38UZI9</accession>